<dbReference type="EMBL" id="JBAHYK010002660">
    <property type="protein sequence ID" value="KAL0564633.1"/>
    <property type="molecule type" value="Genomic_DNA"/>
</dbReference>
<feature type="compositionally biased region" description="Low complexity" evidence="1">
    <location>
        <begin position="450"/>
        <end position="460"/>
    </location>
</feature>
<feature type="compositionally biased region" description="Basic and acidic residues" evidence="1">
    <location>
        <begin position="70"/>
        <end position="86"/>
    </location>
</feature>
<gene>
    <name evidence="2" type="primary">RBT1_59</name>
    <name evidence="2" type="ORF">V5O48_017410</name>
</gene>
<feature type="compositionally biased region" description="Basic residues" evidence="1">
    <location>
        <begin position="380"/>
        <end position="393"/>
    </location>
</feature>
<feature type="region of interest" description="Disordered" evidence="1">
    <location>
        <begin position="170"/>
        <end position="201"/>
    </location>
</feature>
<feature type="compositionally biased region" description="Polar residues" evidence="1">
    <location>
        <begin position="321"/>
        <end position="335"/>
    </location>
</feature>
<reference evidence="2 3" key="1">
    <citation type="submission" date="2024-02" db="EMBL/GenBank/DDBJ databases">
        <title>A draft genome for the cacao thread blight pathogen Marasmius crinis-equi.</title>
        <authorList>
            <person name="Cohen S.P."/>
            <person name="Baruah I.K."/>
            <person name="Amoako-Attah I."/>
            <person name="Bukari Y."/>
            <person name="Meinhardt L.W."/>
            <person name="Bailey B.A."/>
        </authorList>
    </citation>
    <scope>NUCLEOTIDE SEQUENCE [LARGE SCALE GENOMIC DNA]</scope>
    <source>
        <strain evidence="2 3">GH-76</strain>
    </source>
</reference>
<feature type="compositionally biased region" description="Basic and acidic residues" evidence="1">
    <location>
        <begin position="296"/>
        <end position="315"/>
    </location>
</feature>
<evidence type="ECO:0000256" key="1">
    <source>
        <dbReference type="SAM" id="MobiDB-lite"/>
    </source>
</evidence>
<protein>
    <submittedName>
        <fullName evidence="2">SERTA domain-containing protein 3</fullName>
    </submittedName>
</protein>
<evidence type="ECO:0000313" key="2">
    <source>
        <dbReference type="EMBL" id="KAL0564633.1"/>
    </source>
</evidence>
<feature type="compositionally biased region" description="Low complexity" evidence="1">
    <location>
        <begin position="474"/>
        <end position="492"/>
    </location>
</feature>
<feature type="compositionally biased region" description="Low complexity" evidence="1">
    <location>
        <begin position="394"/>
        <end position="406"/>
    </location>
</feature>
<accession>A0ABR3EP25</accession>
<sequence>MPAPRVLKGQRSTFLEAKAPEYAKAKANRTVKDVVAVIQQQFFARWPVDMALDVERSAEELEAVDDDAPLEERPDPESKKDELSEAEYVKAKASYKQYRKDLTTRKHPIESCLKDDYDKAHAMTMKDGDNNTKFCKVYDARKEKEKPKQSKVLPLYNKVLRDEFSKLPKEEQAMWEKRSEEDHKRELEEWKEKRDGAPSELPEDRQACIDRLPTFCKPISDGICARTGWVATLVLGGPEPRDGGRLNVIAIHGGTPTQGPVQMDWGASEATMWKEVFFLNCGKHLQKVYTVEECRSRALSSTDREGEQKNDKVEVMRWQVGNEQDSGKVPNTTAPSSAKDSGAAAVSSVAVARSSTVPAKSSDTQKASANQEGPRASRKESRRSKSDKKRKAATRASSDSETASSSDDNDKAEDNPTVTRSSPPRTRGIAREQSQKATTDAPPEPPRSPPRSVSPAATSPLPSPGGVPSPVTSPLPVYSGTSPSSHSYCSSSPENIKKETTPSPSPRHAPSPVPTTSGRSSSKRTAAKRSKHEEKTAEGSRLEGKRKEGVTDDVAKSSKRRRVEEEDKDGEDEEEGSQDHVNTSPDGANHAVTLPELPEGVGNGKDDFYASQALALFGHKAMMKTEGWAALVRKWLEFERRIGFDGEGKKLLTKHRPAWVAEWIGRGRNPAYLKPKHNVFKVLKGWWSWWEELQPQWRGFNDDDCPDLPKDYPEGGSWLALRVGGSNGITSVLAVLVYAAVQLEHLPAKANGREKRDQIEARADWKAAVEDVSFVLDCMLRSEA</sequence>
<feature type="compositionally biased region" description="Basic and acidic residues" evidence="1">
    <location>
        <begin position="531"/>
        <end position="556"/>
    </location>
</feature>
<feature type="compositionally biased region" description="Acidic residues" evidence="1">
    <location>
        <begin position="60"/>
        <end position="69"/>
    </location>
</feature>
<feature type="compositionally biased region" description="Basic residues" evidence="1">
    <location>
        <begin position="521"/>
        <end position="530"/>
    </location>
</feature>
<feature type="region of interest" description="Disordered" evidence="1">
    <location>
        <begin position="296"/>
        <end position="341"/>
    </location>
</feature>
<feature type="compositionally biased region" description="Acidic residues" evidence="1">
    <location>
        <begin position="566"/>
        <end position="576"/>
    </location>
</feature>
<feature type="compositionally biased region" description="Polar residues" evidence="1">
    <location>
        <begin position="361"/>
        <end position="371"/>
    </location>
</feature>
<evidence type="ECO:0000313" key="3">
    <source>
        <dbReference type="Proteomes" id="UP001465976"/>
    </source>
</evidence>
<proteinExistence type="predicted"/>
<feature type="compositionally biased region" description="Pro residues" evidence="1">
    <location>
        <begin position="503"/>
        <end position="513"/>
    </location>
</feature>
<feature type="region of interest" description="Disordered" evidence="1">
    <location>
        <begin position="59"/>
        <end position="86"/>
    </location>
</feature>
<dbReference type="Proteomes" id="UP001465976">
    <property type="component" value="Unassembled WGS sequence"/>
</dbReference>
<keyword evidence="3" id="KW-1185">Reference proteome</keyword>
<comment type="caution">
    <text evidence="2">The sequence shown here is derived from an EMBL/GenBank/DDBJ whole genome shotgun (WGS) entry which is preliminary data.</text>
</comment>
<feature type="compositionally biased region" description="Pro residues" evidence="1">
    <location>
        <begin position="461"/>
        <end position="473"/>
    </location>
</feature>
<name>A0ABR3EP25_9AGAR</name>
<feature type="region of interest" description="Disordered" evidence="1">
    <location>
        <begin position="354"/>
        <end position="599"/>
    </location>
</feature>
<organism evidence="2 3">
    <name type="scientific">Marasmius crinis-equi</name>
    <dbReference type="NCBI Taxonomy" id="585013"/>
    <lineage>
        <taxon>Eukaryota</taxon>
        <taxon>Fungi</taxon>
        <taxon>Dikarya</taxon>
        <taxon>Basidiomycota</taxon>
        <taxon>Agaricomycotina</taxon>
        <taxon>Agaricomycetes</taxon>
        <taxon>Agaricomycetidae</taxon>
        <taxon>Agaricales</taxon>
        <taxon>Marasmiineae</taxon>
        <taxon>Marasmiaceae</taxon>
        <taxon>Marasmius</taxon>
    </lineage>
</organism>